<dbReference type="Gene3D" id="3.40.50.720">
    <property type="entry name" value="NAD(P)-binding Rossmann-like Domain"/>
    <property type="match status" value="1"/>
</dbReference>
<dbReference type="SUPFAM" id="SSF52374">
    <property type="entry name" value="Nucleotidylyl transferase"/>
    <property type="match status" value="1"/>
</dbReference>
<comment type="similarity">
    <text evidence="1">Belongs to the Gfo/Idh/MocA family.</text>
</comment>
<evidence type="ECO:0000259" key="3">
    <source>
        <dbReference type="Pfam" id="PF01408"/>
    </source>
</evidence>
<dbReference type="GO" id="GO:0000166">
    <property type="term" value="F:nucleotide binding"/>
    <property type="evidence" value="ECO:0007669"/>
    <property type="project" value="InterPro"/>
</dbReference>
<organism evidence="6 7">
    <name type="scientific">Pseudobutyrivibrio ruminis</name>
    <dbReference type="NCBI Taxonomy" id="46206"/>
    <lineage>
        <taxon>Bacteria</taxon>
        <taxon>Bacillati</taxon>
        <taxon>Bacillota</taxon>
        <taxon>Clostridia</taxon>
        <taxon>Lachnospirales</taxon>
        <taxon>Lachnospiraceae</taxon>
        <taxon>Pseudobutyrivibrio</taxon>
    </lineage>
</organism>
<evidence type="ECO:0000313" key="6">
    <source>
        <dbReference type="EMBL" id="PHU36593.1"/>
    </source>
</evidence>
<gene>
    <name evidence="6" type="ORF">CSX01_00545</name>
</gene>
<dbReference type="Pfam" id="PF22725">
    <property type="entry name" value="GFO_IDH_MocA_C3"/>
    <property type="match status" value="1"/>
</dbReference>
<accession>A0A2G3E0D2</accession>
<sequence length="446" mass="50843">MKKVITYGTFDLFHEGHYKLLQRAKALGDYLIVGVTTESYDRQRGKLNVVDDLLTRIENVKKSGFADEIIIEESYGQKVSDIQKYNVDIFTVGSDWVGYFDYLREYCEVVYLERTKDVSSTMLRNQNFSIKRIGIIGNGRIAGRFVAEARKVSGVNIQGVYNPNTESAKEFAEEHDINLFKTEQELHENSDIIYVACPHQYHYEYIKTALTQGLHVISEKPLALKEDEARELFDLAKENGVILIEGIKTAYCPGFTKLMDVARSGIIGNIRYVDACFTKLEKTDSRELTDTKYGGSFIELGSYCMLPVIKLFGLEYDDISFNSIHAENGLDVFTKCSMNFPRGMATITCGLGVKSEGRLLIAGTQGYIIAEAPWWKTTYFEVHFEDPSRVEKYSETFLDDGLRYEIADMLNQINGNERSEFKLTRKESITMASVMEKFLIHENRGV</sequence>
<feature type="domain" description="GFO/IDH/MocA-like oxidoreductase" evidence="5">
    <location>
        <begin position="256"/>
        <end position="368"/>
    </location>
</feature>
<feature type="domain" description="Cytidyltransferase-like" evidence="4">
    <location>
        <begin position="5"/>
        <end position="125"/>
    </location>
</feature>
<dbReference type="Proteomes" id="UP000225889">
    <property type="component" value="Unassembled WGS sequence"/>
</dbReference>
<evidence type="ECO:0000256" key="1">
    <source>
        <dbReference type="ARBA" id="ARBA00010928"/>
    </source>
</evidence>
<dbReference type="PANTHER" id="PTHR22604:SF105">
    <property type="entry name" value="TRANS-1,2-DIHYDROBENZENE-1,2-DIOL DEHYDROGENASE"/>
    <property type="match status" value="1"/>
</dbReference>
<dbReference type="GO" id="GO:0016779">
    <property type="term" value="F:nucleotidyltransferase activity"/>
    <property type="evidence" value="ECO:0007669"/>
    <property type="project" value="UniProtKB-KW"/>
</dbReference>
<dbReference type="PANTHER" id="PTHR22604">
    <property type="entry name" value="OXIDOREDUCTASES"/>
    <property type="match status" value="1"/>
</dbReference>
<feature type="domain" description="Gfo/Idh/MocA-like oxidoreductase N-terminal" evidence="3">
    <location>
        <begin position="132"/>
        <end position="245"/>
    </location>
</feature>
<dbReference type="GO" id="GO:0016491">
    <property type="term" value="F:oxidoreductase activity"/>
    <property type="evidence" value="ECO:0007669"/>
    <property type="project" value="UniProtKB-KW"/>
</dbReference>
<dbReference type="InterPro" id="IPR055170">
    <property type="entry name" value="GFO_IDH_MocA-like_dom"/>
</dbReference>
<protein>
    <submittedName>
        <fullName evidence="6">Glycerol-3-phosphate cytidylyltransferase</fullName>
    </submittedName>
</protein>
<reference evidence="6 7" key="1">
    <citation type="submission" date="2017-10" db="EMBL/GenBank/DDBJ databases">
        <title>Resolving the taxonomy of Roseburia spp., Eubacterium rectale and Agathobacter spp. through phylogenomic analysis.</title>
        <authorList>
            <person name="Sheridan P.O."/>
            <person name="Walker A.W."/>
            <person name="Duncan S.H."/>
            <person name="Scott K.P."/>
            <person name="Toole P.W.O."/>
            <person name="Luis P."/>
            <person name="Flint H.J."/>
        </authorList>
    </citation>
    <scope>NUCLEOTIDE SEQUENCE [LARGE SCALE GENOMIC DNA]</scope>
    <source>
        <strain evidence="6 7">JK626</strain>
    </source>
</reference>
<dbReference type="EMBL" id="PDYF01000002">
    <property type="protein sequence ID" value="PHU36593.1"/>
    <property type="molecule type" value="Genomic_DNA"/>
</dbReference>
<dbReference type="NCBIfam" id="TIGR00125">
    <property type="entry name" value="cyt_tran_rel"/>
    <property type="match status" value="1"/>
</dbReference>
<name>A0A2G3E0D2_9FIRM</name>
<reference evidence="6 7" key="2">
    <citation type="submission" date="2017-10" db="EMBL/GenBank/DDBJ databases">
        <authorList>
            <person name="Banno H."/>
            <person name="Chua N.-H."/>
        </authorList>
    </citation>
    <scope>NUCLEOTIDE SEQUENCE [LARGE SCALE GENOMIC DNA]</scope>
    <source>
        <strain evidence="6 7">JK626</strain>
    </source>
</reference>
<dbReference type="Gene3D" id="3.30.360.10">
    <property type="entry name" value="Dihydrodipicolinate Reductase, domain 2"/>
    <property type="match status" value="1"/>
</dbReference>
<dbReference type="AlphaFoldDB" id="A0A2G3E0D2"/>
<dbReference type="InterPro" id="IPR050984">
    <property type="entry name" value="Gfo/Idh/MocA_domain"/>
</dbReference>
<comment type="caution">
    <text evidence="6">The sequence shown here is derived from an EMBL/GenBank/DDBJ whole genome shotgun (WGS) entry which is preliminary data.</text>
</comment>
<evidence type="ECO:0000256" key="2">
    <source>
        <dbReference type="ARBA" id="ARBA00023002"/>
    </source>
</evidence>
<dbReference type="Pfam" id="PF01408">
    <property type="entry name" value="GFO_IDH_MocA"/>
    <property type="match status" value="1"/>
</dbReference>
<dbReference type="SUPFAM" id="SSF51735">
    <property type="entry name" value="NAD(P)-binding Rossmann-fold domains"/>
    <property type="match status" value="1"/>
</dbReference>
<keyword evidence="6" id="KW-0808">Transferase</keyword>
<keyword evidence="2" id="KW-0560">Oxidoreductase</keyword>
<dbReference type="Gene3D" id="3.40.50.620">
    <property type="entry name" value="HUPs"/>
    <property type="match status" value="1"/>
</dbReference>
<dbReference type="InterPro" id="IPR036291">
    <property type="entry name" value="NAD(P)-bd_dom_sf"/>
</dbReference>
<evidence type="ECO:0000259" key="5">
    <source>
        <dbReference type="Pfam" id="PF22725"/>
    </source>
</evidence>
<evidence type="ECO:0000313" key="7">
    <source>
        <dbReference type="Proteomes" id="UP000225889"/>
    </source>
</evidence>
<keyword evidence="6" id="KW-0548">Nucleotidyltransferase</keyword>
<dbReference type="SUPFAM" id="SSF55347">
    <property type="entry name" value="Glyceraldehyde-3-phosphate dehydrogenase-like, C-terminal domain"/>
    <property type="match status" value="1"/>
</dbReference>
<dbReference type="InterPro" id="IPR004821">
    <property type="entry name" value="Cyt_trans-like"/>
</dbReference>
<evidence type="ECO:0000259" key="4">
    <source>
        <dbReference type="Pfam" id="PF01467"/>
    </source>
</evidence>
<dbReference type="InterPro" id="IPR014729">
    <property type="entry name" value="Rossmann-like_a/b/a_fold"/>
</dbReference>
<dbReference type="InterPro" id="IPR000683">
    <property type="entry name" value="Gfo/Idh/MocA-like_OxRdtase_N"/>
</dbReference>
<dbReference type="Pfam" id="PF01467">
    <property type="entry name" value="CTP_transf_like"/>
    <property type="match status" value="1"/>
</dbReference>
<proteinExistence type="inferred from homology"/>
<dbReference type="RefSeq" id="WP_099391050.1">
    <property type="nucleotide sequence ID" value="NZ_PDYF01000002.1"/>
</dbReference>